<dbReference type="Pfam" id="PF07883">
    <property type="entry name" value="Cupin_2"/>
    <property type="match status" value="1"/>
</dbReference>
<dbReference type="CDD" id="cd02214">
    <property type="entry name" value="cupin_MJ1618"/>
    <property type="match status" value="1"/>
</dbReference>
<organism evidence="2">
    <name type="scientific">bioreactor metagenome</name>
    <dbReference type="NCBI Taxonomy" id="1076179"/>
    <lineage>
        <taxon>unclassified sequences</taxon>
        <taxon>metagenomes</taxon>
        <taxon>ecological metagenomes</taxon>
    </lineage>
</organism>
<comment type="caution">
    <text evidence="2">The sequence shown here is derived from an EMBL/GenBank/DDBJ whole genome shotgun (WGS) entry which is preliminary data.</text>
</comment>
<dbReference type="PANTHER" id="PTHR36114:SF1">
    <property type="entry name" value="16.7 KDA PROTEIN IN WHIE LOCUS"/>
    <property type="match status" value="1"/>
</dbReference>
<evidence type="ECO:0000259" key="1">
    <source>
        <dbReference type="Pfam" id="PF07883"/>
    </source>
</evidence>
<proteinExistence type="predicted"/>
<dbReference type="InterPro" id="IPR052044">
    <property type="entry name" value="PKS_Associated_Protein"/>
</dbReference>
<dbReference type="Gene3D" id="2.60.120.10">
    <property type="entry name" value="Jelly Rolls"/>
    <property type="match status" value="1"/>
</dbReference>
<accession>A0A644W1R2</accession>
<dbReference type="InterPro" id="IPR013096">
    <property type="entry name" value="Cupin_2"/>
</dbReference>
<feature type="domain" description="Cupin type-2" evidence="1">
    <location>
        <begin position="39"/>
        <end position="108"/>
    </location>
</feature>
<protein>
    <recommendedName>
        <fullName evidence="1">Cupin type-2 domain-containing protein</fullName>
    </recommendedName>
</protein>
<dbReference type="InterPro" id="IPR014710">
    <property type="entry name" value="RmlC-like_jellyroll"/>
</dbReference>
<reference evidence="2" key="1">
    <citation type="submission" date="2019-08" db="EMBL/GenBank/DDBJ databases">
        <authorList>
            <person name="Kucharzyk K."/>
            <person name="Murdoch R.W."/>
            <person name="Higgins S."/>
            <person name="Loffler F."/>
        </authorList>
    </citation>
    <scope>NUCLEOTIDE SEQUENCE</scope>
</reference>
<dbReference type="PANTHER" id="PTHR36114">
    <property type="entry name" value="16.7 KDA PROTEIN IN WHIE LOCUS"/>
    <property type="match status" value="1"/>
</dbReference>
<dbReference type="InterPro" id="IPR011051">
    <property type="entry name" value="RmlC_Cupin_sf"/>
</dbReference>
<gene>
    <name evidence="2" type="ORF">SDC9_42844</name>
</gene>
<dbReference type="SUPFAM" id="SSF51182">
    <property type="entry name" value="RmlC-like cupins"/>
    <property type="match status" value="1"/>
</dbReference>
<evidence type="ECO:0000313" key="2">
    <source>
        <dbReference type="EMBL" id="MPL96662.1"/>
    </source>
</evidence>
<name>A0A644W1R2_9ZZZZ</name>
<dbReference type="EMBL" id="VSSQ01000520">
    <property type="protein sequence ID" value="MPL96662.1"/>
    <property type="molecule type" value="Genomic_DNA"/>
</dbReference>
<dbReference type="AlphaFoldDB" id="A0A644W1R2"/>
<sequence>MEELICRPDEEREYFTEERCFILESWNDPRDPHVSIARARVEPGVTTQWHRLAGVTERYCILAGRGRVEIGDLPPRDVLPGDVAVIPPLARQRIANTGPEDLVFLCVCSPRFLPELYEDLGDDGLTDASGG</sequence>